<dbReference type="Proteomes" id="UP001194580">
    <property type="component" value="Unassembled WGS sequence"/>
</dbReference>
<evidence type="ECO:0000256" key="2">
    <source>
        <dbReference type="SAM" id="MobiDB-lite"/>
    </source>
</evidence>
<keyword evidence="3" id="KW-0472">Membrane</keyword>
<feature type="region of interest" description="Disordered" evidence="2">
    <location>
        <begin position="152"/>
        <end position="181"/>
    </location>
</feature>
<name>A0AAD4H9F2_9FUNG</name>
<evidence type="ECO:0000256" key="3">
    <source>
        <dbReference type="SAM" id="Phobius"/>
    </source>
</evidence>
<feature type="compositionally biased region" description="Low complexity" evidence="2">
    <location>
        <begin position="276"/>
        <end position="288"/>
    </location>
</feature>
<protein>
    <recommendedName>
        <fullName evidence="5">Yeast cell wall synthesis Kre9/Knh1-like N-terminal domain-containing protein</fullName>
    </recommendedName>
</protein>
<dbReference type="EMBL" id="JAAAIL010000201">
    <property type="protein sequence ID" value="KAG0278373.1"/>
    <property type="molecule type" value="Genomic_DNA"/>
</dbReference>
<keyword evidence="3" id="KW-0812">Transmembrane</keyword>
<evidence type="ECO:0000313" key="7">
    <source>
        <dbReference type="Proteomes" id="UP001194580"/>
    </source>
</evidence>
<keyword evidence="7" id="KW-1185">Reference proteome</keyword>
<evidence type="ECO:0000256" key="1">
    <source>
        <dbReference type="ARBA" id="ARBA00022729"/>
    </source>
</evidence>
<dbReference type="AlphaFoldDB" id="A0AAD4H9F2"/>
<dbReference type="Pfam" id="PF10342">
    <property type="entry name" value="Kre9_KNH"/>
    <property type="match status" value="1"/>
</dbReference>
<evidence type="ECO:0000259" key="5">
    <source>
        <dbReference type="Pfam" id="PF10342"/>
    </source>
</evidence>
<feature type="transmembrane region" description="Helical" evidence="3">
    <location>
        <begin position="184"/>
        <end position="204"/>
    </location>
</feature>
<organism evidence="6 7">
    <name type="scientific">Linnemannia exigua</name>
    <dbReference type="NCBI Taxonomy" id="604196"/>
    <lineage>
        <taxon>Eukaryota</taxon>
        <taxon>Fungi</taxon>
        <taxon>Fungi incertae sedis</taxon>
        <taxon>Mucoromycota</taxon>
        <taxon>Mortierellomycotina</taxon>
        <taxon>Mortierellomycetes</taxon>
        <taxon>Mortierellales</taxon>
        <taxon>Mortierellaceae</taxon>
        <taxon>Linnemannia</taxon>
    </lineage>
</organism>
<feature type="chain" id="PRO_5041905798" description="Yeast cell wall synthesis Kre9/Knh1-like N-terminal domain-containing protein" evidence="4">
    <location>
        <begin position="24"/>
        <end position="368"/>
    </location>
</feature>
<reference evidence="6" key="1">
    <citation type="journal article" date="2020" name="Fungal Divers.">
        <title>Resolving the Mortierellaceae phylogeny through synthesis of multi-gene phylogenetics and phylogenomics.</title>
        <authorList>
            <person name="Vandepol N."/>
            <person name="Liber J."/>
            <person name="Desiro A."/>
            <person name="Na H."/>
            <person name="Kennedy M."/>
            <person name="Barry K."/>
            <person name="Grigoriev I.V."/>
            <person name="Miller A.N."/>
            <person name="O'Donnell K."/>
            <person name="Stajich J.E."/>
            <person name="Bonito G."/>
        </authorList>
    </citation>
    <scope>NUCLEOTIDE SEQUENCE</scope>
    <source>
        <strain evidence="6">NRRL 28262</strain>
    </source>
</reference>
<keyword evidence="3" id="KW-1133">Transmembrane helix</keyword>
<evidence type="ECO:0000313" key="6">
    <source>
        <dbReference type="EMBL" id="KAG0278373.1"/>
    </source>
</evidence>
<keyword evidence="1 4" id="KW-0732">Signal</keyword>
<comment type="caution">
    <text evidence="6">The sequence shown here is derived from an EMBL/GenBank/DDBJ whole genome shotgun (WGS) entry which is preliminary data.</text>
</comment>
<dbReference type="InterPro" id="IPR018466">
    <property type="entry name" value="Kre9/Knh1-like_N"/>
</dbReference>
<feature type="region of interest" description="Disordered" evidence="2">
    <location>
        <begin position="212"/>
        <end position="231"/>
    </location>
</feature>
<sequence length="368" mass="38942">MKSIAPIAFIALSALASTFQTNAQLITYSAPISSTQWTAGQPATISWTNSCNQVVGNTTFPVYLHHQVGQYQVQVPGIPELGYLDCKNPGKITIQVPATLPQGNAYSILVVNGGVQSFSALITILSTIPGSTSALPTTTLLPVTTTTTIVPIMTTSVPPPPSTDPSDTGYKLPESGKTKSNGPVIGGAISGVVVVSAIIAFVVIRRRQKSRGSGDSEVFVDSDPVLPSMGDAHKDIAEQDEPLSTNQRELKVATMRGPQIKPASPHSEPTPLQQDPISSPTSIYSSTPGVPHGAVLPSSPQVIVDKNPLAAHLNGGPQNDFGRTSFVVRSPQLVSPELVSAVPASYQELQEQINWMQAELNRRKLIEE</sequence>
<feature type="signal peptide" evidence="4">
    <location>
        <begin position="1"/>
        <end position="23"/>
    </location>
</feature>
<evidence type="ECO:0000256" key="4">
    <source>
        <dbReference type="SAM" id="SignalP"/>
    </source>
</evidence>
<feature type="domain" description="Yeast cell wall synthesis Kre9/Knh1-like N-terminal" evidence="5">
    <location>
        <begin position="31"/>
        <end position="114"/>
    </location>
</feature>
<proteinExistence type="predicted"/>
<gene>
    <name evidence="6" type="ORF">BGZ95_004160</name>
</gene>
<accession>A0AAD4H9F2</accession>
<feature type="region of interest" description="Disordered" evidence="2">
    <location>
        <begin position="258"/>
        <end position="298"/>
    </location>
</feature>